<evidence type="ECO:0000259" key="4">
    <source>
        <dbReference type="Pfam" id="PF02826"/>
    </source>
</evidence>
<dbReference type="EMBL" id="FCOK02000092">
    <property type="protein sequence ID" value="SAL68547.1"/>
    <property type="molecule type" value="Genomic_DNA"/>
</dbReference>
<sequence>MPGENHLSGAPPCEGRARGPIVDHVAILGALTTGQIAGAAMDVYDAEPLDNPQHLRESPNVLATPHIGCVSMELYRTF</sequence>
<dbReference type="PANTHER" id="PTHR42789:SF1">
    <property type="entry name" value="D-ISOMER SPECIFIC 2-HYDROXYACID DEHYDROGENASE FAMILY PROTEIN (AFU_ORTHOLOGUE AFUA_6G10090)"/>
    <property type="match status" value="1"/>
</dbReference>
<comment type="similarity">
    <text evidence="1">Belongs to the D-isomer specific 2-hydroxyacid dehydrogenase family.</text>
</comment>
<name>A0A158JI47_9BURK</name>
<dbReference type="InterPro" id="IPR036291">
    <property type="entry name" value="NAD(P)-bd_dom_sf"/>
</dbReference>
<organism evidence="5 6">
    <name type="scientific">Caballeronia udeis</name>
    <dbReference type="NCBI Taxonomy" id="1232866"/>
    <lineage>
        <taxon>Bacteria</taxon>
        <taxon>Pseudomonadati</taxon>
        <taxon>Pseudomonadota</taxon>
        <taxon>Betaproteobacteria</taxon>
        <taxon>Burkholderiales</taxon>
        <taxon>Burkholderiaceae</taxon>
        <taxon>Caballeronia</taxon>
    </lineage>
</organism>
<dbReference type="GO" id="GO:0016491">
    <property type="term" value="F:oxidoreductase activity"/>
    <property type="evidence" value="ECO:0007669"/>
    <property type="project" value="UniProtKB-KW"/>
</dbReference>
<evidence type="ECO:0000256" key="3">
    <source>
        <dbReference type="ARBA" id="ARBA00023027"/>
    </source>
</evidence>
<dbReference type="InterPro" id="IPR006140">
    <property type="entry name" value="D-isomer_DH_NAD-bd"/>
</dbReference>
<dbReference type="RefSeq" id="WP_075644068.1">
    <property type="nucleotide sequence ID" value="NZ_FCOK02000092.1"/>
</dbReference>
<dbReference type="AlphaFoldDB" id="A0A158JI47"/>
<dbReference type="InterPro" id="IPR050857">
    <property type="entry name" value="D-2-hydroxyacid_DH"/>
</dbReference>
<evidence type="ECO:0000256" key="2">
    <source>
        <dbReference type="ARBA" id="ARBA00023002"/>
    </source>
</evidence>
<dbReference type="Pfam" id="PF02826">
    <property type="entry name" value="2-Hacid_dh_C"/>
    <property type="match status" value="1"/>
</dbReference>
<dbReference type="OrthoDB" id="9805416at2"/>
<accession>A0A158JI47</accession>
<evidence type="ECO:0000313" key="6">
    <source>
        <dbReference type="Proteomes" id="UP000054683"/>
    </source>
</evidence>
<dbReference type="Gene3D" id="3.40.50.720">
    <property type="entry name" value="NAD(P)-binding Rossmann-like Domain"/>
    <property type="match status" value="1"/>
</dbReference>
<dbReference type="Proteomes" id="UP000054683">
    <property type="component" value="Unassembled WGS sequence"/>
</dbReference>
<reference evidence="5 6" key="1">
    <citation type="submission" date="2016-01" db="EMBL/GenBank/DDBJ databases">
        <authorList>
            <person name="Oliw E.H."/>
        </authorList>
    </citation>
    <scope>NUCLEOTIDE SEQUENCE [LARGE SCALE GENOMIC DNA]</scope>
    <source>
        <strain evidence="5">LMG 27134</strain>
    </source>
</reference>
<dbReference type="GO" id="GO:0051287">
    <property type="term" value="F:NAD binding"/>
    <property type="evidence" value="ECO:0007669"/>
    <property type="project" value="InterPro"/>
</dbReference>
<feature type="domain" description="D-isomer specific 2-hydroxyacid dehydrogenase NAD-binding" evidence="4">
    <location>
        <begin position="17"/>
        <end position="68"/>
    </location>
</feature>
<keyword evidence="3" id="KW-0520">NAD</keyword>
<evidence type="ECO:0000313" key="5">
    <source>
        <dbReference type="EMBL" id="SAL68547.1"/>
    </source>
</evidence>
<protein>
    <submittedName>
        <fullName evidence="5">Gluconate 2-dehydrogenase</fullName>
    </submittedName>
</protein>
<dbReference type="SUPFAM" id="SSF51735">
    <property type="entry name" value="NAD(P)-binding Rossmann-fold domains"/>
    <property type="match status" value="1"/>
</dbReference>
<gene>
    <name evidence="5" type="ORF">AWB69_08037</name>
</gene>
<evidence type="ECO:0000256" key="1">
    <source>
        <dbReference type="ARBA" id="ARBA00005854"/>
    </source>
</evidence>
<dbReference type="PANTHER" id="PTHR42789">
    <property type="entry name" value="D-ISOMER SPECIFIC 2-HYDROXYACID DEHYDROGENASE FAMILY PROTEIN (AFU_ORTHOLOGUE AFUA_6G10090)"/>
    <property type="match status" value="1"/>
</dbReference>
<keyword evidence="2" id="KW-0560">Oxidoreductase</keyword>
<proteinExistence type="inferred from homology"/>